<dbReference type="Pfam" id="PF00580">
    <property type="entry name" value="UvrD-helicase"/>
    <property type="match status" value="1"/>
</dbReference>
<dbReference type="InterPro" id="IPR014017">
    <property type="entry name" value="DNA_helicase_UvrD-like_C"/>
</dbReference>
<keyword evidence="3 9" id="KW-0347">Helicase</keyword>
<proteinExistence type="predicted"/>
<dbReference type="InterPro" id="IPR014016">
    <property type="entry name" value="UvrD-like_ATP-bd"/>
</dbReference>
<evidence type="ECO:0000256" key="6">
    <source>
        <dbReference type="ARBA" id="ARBA00034617"/>
    </source>
</evidence>
<dbReference type="GO" id="GO:0003677">
    <property type="term" value="F:DNA binding"/>
    <property type="evidence" value="ECO:0007669"/>
    <property type="project" value="InterPro"/>
</dbReference>
<feature type="domain" description="UvrD-like helicase ATP-binding" evidence="10">
    <location>
        <begin position="23"/>
        <end position="368"/>
    </location>
</feature>
<dbReference type="EC" id="5.6.2.4" evidence="7"/>
<accession>K9UC15</accession>
<dbReference type="GO" id="GO:0000725">
    <property type="term" value="P:recombinational repair"/>
    <property type="evidence" value="ECO:0007669"/>
    <property type="project" value="TreeGrafter"/>
</dbReference>
<dbReference type="PATRIC" id="fig|1173020.3.peg.827"/>
<evidence type="ECO:0000256" key="2">
    <source>
        <dbReference type="ARBA" id="ARBA00022801"/>
    </source>
</evidence>
<reference evidence="12 13" key="1">
    <citation type="submission" date="2012-05" db="EMBL/GenBank/DDBJ databases">
        <title>Finished chromosome of genome of Chamaesiphon sp. PCC 6605.</title>
        <authorList>
            <consortium name="US DOE Joint Genome Institute"/>
            <person name="Gugger M."/>
            <person name="Coursin T."/>
            <person name="Rippka R."/>
            <person name="Tandeau De Marsac N."/>
            <person name="Huntemann M."/>
            <person name="Wei C.-L."/>
            <person name="Han J."/>
            <person name="Detter J.C."/>
            <person name="Han C."/>
            <person name="Tapia R."/>
            <person name="Chen A."/>
            <person name="Kyrpides N."/>
            <person name="Mavromatis K."/>
            <person name="Markowitz V."/>
            <person name="Szeto E."/>
            <person name="Ivanova N."/>
            <person name="Pagani I."/>
            <person name="Pati A."/>
            <person name="Goodwin L."/>
            <person name="Nordberg H.P."/>
            <person name="Cantor M.N."/>
            <person name="Hua S.X."/>
            <person name="Woyke T."/>
            <person name="Kerfeld C.A."/>
        </authorList>
    </citation>
    <scope>NUCLEOTIDE SEQUENCE [LARGE SCALE GENOMIC DNA]</scope>
    <source>
        <strain evidence="13">ATCC 27169 / PCC 6605</strain>
    </source>
</reference>
<evidence type="ECO:0000259" key="10">
    <source>
        <dbReference type="PROSITE" id="PS51198"/>
    </source>
</evidence>
<dbReference type="PROSITE" id="PS51217">
    <property type="entry name" value="UVRD_HELICASE_CTER"/>
    <property type="match status" value="1"/>
</dbReference>
<dbReference type="Proteomes" id="UP000010366">
    <property type="component" value="Chromosome"/>
</dbReference>
<dbReference type="PROSITE" id="PS51198">
    <property type="entry name" value="UVRD_HELICASE_ATP_BIND"/>
    <property type="match status" value="1"/>
</dbReference>
<evidence type="ECO:0000256" key="4">
    <source>
        <dbReference type="ARBA" id="ARBA00022840"/>
    </source>
</evidence>
<evidence type="ECO:0000256" key="1">
    <source>
        <dbReference type="ARBA" id="ARBA00022741"/>
    </source>
</evidence>
<dbReference type="SUPFAM" id="SSF52540">
    <property type="entry name" value="P-loop containing nucleoside triphosphate hydrolases"/>
    <property type="match status" value="1"/>
</dbReference>
<dbReference type="STRING" id="1173020.Cha6605_0704"/>
<dbReference type="GO" id="GO:0005829">
    <property type="term" value="C:cytosol"/>
    <property type="evidence" value="ECO:0007669"/>
    <property type="project" value="TreeGrafter"/>
</dbReference>
<name>K9UC15_CHAP6</name>
<dbReference type="RefSeq" id="WP_015158170.1">
    <property type="nucleotide sequence ID" value="NC_019697.1"/>
</dbReference>
<evidence type="ECO:0000256" key="7">
    <source>
        <dbReference type="ARBA" id="ARBA00034808"/>
    </source>
</evidence>
<feature type="domain" description="UvrD-like helicase C-terminal" evidence="11">
    <location>
        <begin position="402"/>
        <end position="665"/>
    </location>
</feature>
<dbReference type="GO" id="GO:0033202">
    <property type="term" value="C:DNA helicase complex"/>
    <property type="evidence" value="ECO:0007669"/>
    <property type="project" value="TreeGrafter"/>
</dbReference>
<dbReference type="Pfam" id="PF13361">
    <property type="entry name" value="UvrD_C"/>
    <property type="match status" value="1"/>
</dbReference>
<sequence length="793" mass="89699">MLAATDLDNLTSDRDRIIAQWRQGLRLGQRTLADWHSGPLAVSAVPGAGKSHSMAVAAAITIAREKLHQRRQLIIVTLTRSAAANIKDKIKNCLQELGLPPIGYSVNTIHSLALSIASKHPELSKLDLTDRTLVMPSANHKLIEDTVQSWLSQNPHSYRCLLEGEGFDGEETERLRRQSVLRTEVLPSLAFTAVREAKSSGLSPADLWEVAKLYPVGVAPRNEDRYDILSIGAGLYQAYQELLDSQGYLDYDEMIAGALRVMQDPTARRLWQQQVFAVFEDEAQDSSPLQEKLLRHLAELPDRHPSEPDVRYEHRLNLIRVGDPNQAINSTFTPADPKYFREFCHECSQIGDLGSPRLEKMEQAGRSTQIIMDAANFVLDWGNKFLQPPTLSPERVTHDTAETESVFWLQTIRPVSPGDAQPNPTAQDGGVEFHTPSDVYESVRSIEQRLTTLFKANPTANAAILVRENRQAKFIFDRLADWKRLHPEIKLFEAGEGDRTSKIPGELLVLFQFITRPHSSDYLKATLKVLLERKLIDAQDLDALAVFPERFLYPSILEIPQSPTVRRAREICCELLRSRLTLPHYQLISYLADRLNYQSSELATADKLADRIAMQTYGRGSIYSTIEVLQEIVTTEGFENIDDGSESRYTASGQVTIITMHKAKGLDWDYVFIPFLSDKIPGQLWTPQGAKFLGDFTLAEVARAKIRAHLHHQSLPTPRDAWELANYLKQGEDLRLLYVAITRAKKLLWLASEQQAPFLWNRFNWQQGDRLQDSKPSPLFSALCKKFPQLVRQ</sequence>
<keyword evidence="13" id="KW-1185">Reference proteome</keyword>
<evidence type="ECO:0000256" key="5">
    <source>
        <dbReference type="ARBA" id="ARBA00023235"/>
    </source>
</evidence>
<dbReference type="GO" id="GO:0005524">
    <property type="term" value="F:ATP binding"/>
    <property type="evidence" value="ECO:0007669"/>
    <property type="project" value="UniProtKB-UniRule"/>
</dbReference>
<dbReference type="HOGENOM" id="CLU_362043_0_0_3"/>
<dbReference type="InterPro" id="IPR027417">
    <property type="entry name" value="P-loop_NTPase"/>
</dbReference>
<dbReference type="EMBL" id="CP003600">
    <property type="protein sequence ID" value="AFY91976.1"/>
    <property type="molecule type" value="Genomic_DNA"/>
</dbReference>
<comment type="catalytic activity">
    <reaction evidence="8">
        <text>ATP + H2O = ADP + phosphate + H(+)</text>
        <dbReference type="Rhea" id="RHEA:13065"/>
        <dbReference type="ChEBI" id="CHEBI:15377"/>
        <dbReference type="ChEBI" id="CHEBI:15378"/>
        <dbReference type="ChEBI" id="CHEBI:30616"/>
        <dbReference type="ChEBI" id="CHEBI:43474"/>
        <dbReference type="ChEBI" id="CHEBI:456216"/>
        <dbReference type="EC" id="5.6.2.4"/>
    </reaction>
</comment>
<dbReference type="eggNOG" id="COG0210">
    <property type="taxonomic scope" value="Bacteria"/>
</dbReference>
<keyword evidence="4 9" id="KW-0067">ATP-binding</keyword>
<organism evidence="12 13">
    <name type="scientific">Chamaesiphon minutus (strain ATCC 27169 / PCC 6605)</name>
    <dbReference type="NCBI Taxonomy" id="1173020"/>
    <lineage>
        <taxon>Bacteria</taxon>
        <taxon>Bacillati</taxon>
        <taxon>Cyanobacteriota</taxon>
        <taxon>Cyanophyceae</taxon>
        <taxon>Gomontiellales</taxon>
        <taxon>Chamaesiphonaceae</taxon>
        <taxon>Chamaesiphon</taxon>
    </lineage>
</organism>
<keyword evidence="2 9" id="KW-0378">Hydrolase</keyword>
<feature type="binding site" evidence="9">
    <location>
        <begin position="44"/>
        <end position="51"/>
    </location>
    <ligand>
        <name>ATP</name>
        <dbReference type="ChEBI" id="CHEBI:30616"/>
    </ligand>
</feature>
<evidence type="ECO:0000256" key="8">
    <source>
        <dbReference type="ARBA" id="ARBA00048988"/>
    </source>
</evidence>
<dbReference type="OrthoDB" id="9765670at2"/>
<evidence type="ECO:0000313" key="12">
    <source>
        <dbReference type="EMBL" id="AFY91976.1"/>
    </source>
</evidence>
<keyword evidence="1 9" id="KW-0547">Nucleotide-binding</keyword>
<dbReference type="PANTHER" id="PTHR11070:SF2">
    <property type="entry name" value="ATP-DEPENDENT DNA HELICASE SRS2"/>
    <property type="match status" value="1"/>
</dbReference>
<dbReference type="GO" id="GO:0043138">
    <property type="term" value="F:3'-5' DNA helicase activity"/>
    <property type="evidence" value="ECO:0007669"/>
    <property type="project" value="UniProtKB-EC"/>
</dbReference>
<dbReference type="KEGG" id="cmp:Cha6605_0704"/>
<evidence type="ECO:0000259" key="11">
    <source>
        <dbReference type="PROSITE" id="PS51217"/>
    </source>
</evidence>
<evidence type="ECO:0000256" key="9">
    <source>
        <dbReference type="PROSITE-ProRule" id="PRU00560"/>
    </source>
</evidence>
<keyword evidence="5" id="KW-0413">Isomerase</keyword>
<dbReference type="PANTHER" id="PTHR11070">
    <property type="entry name" value="UVRD / RECB / PCRA DNA HELICASE FAMILY MEMBER"/>
    <property type="match status" value="1"/>
</dbReference>
<dbReference type="Gene3D" id="3.40.50.300">
    <property type="entry name" value="P-loop containing nucleotide triphosphate hydrolases"/>
    <property type="match status" value="3"/>
</dbReference>
<evidence type="ECO:0000313" key="13">
    <source>
        <dbReference type="Proteomes" id="UP000010366"/>
    </source>
</evidence>
<comment type="catalytic activity">
    <reaction evidence="6">
        <text>Couples ATP hydrolysis with the unwinding of duplex DNA by translocating in the 3'-5' direction.</text>
        <dbReference type="EC" id="5.6.2.4"/>
    </reaction>
</comment>
<gene>
    <name evidence="12" type="ORF">Cha6605_0704</name>
</gene>
<dbReference type="AlphaFoldDB" id="K9UC15"/>
<dbReference type="InterPro" id="IPR000212">
    <property type="entry name" value="DNA_helicase_UvrD/REP"/>
</dbReference>
<evidence type="ECO:0000256" key="3">
    <source>
        <dbReference type="ARBA" id="ARBA00022806"/>
    </source>
</evidence>
<protein>
    <recommendedName>
        <fullName evidence="7">DNA 3'-5' helicase</fullName>
        <ecNumber evidence="7">5.6.2.4</ecNumber>
    </recommendedName>
</protein>
<dbReference type="GO" id="GO:0016887">
    <property type="term" value="F:ATP hydrolysis activity"/>
    <property type="evidence" value="ECO:0007669"/>
    <property type="project" value="RHEA"/>
</dbReference>